<dbReference type="Pfam" id="PF00356">
    <property type="entry name" value="LacI"/>
    <property type="match status" value="1"/>
</dbReference>
<accession>A0A9D1WBJ1</accession>
<reference evidence="5" key="2">
    <citation type="submission" date="2021-04" db="EMBL/GenBank/DDBJ databases">
        <authorList>
            <person name="Gilroy R."/>
        </authorList>
    </citation>
    <scope>NUCLEOTIDE SEQUENCE</scope>
    <source>
        <strain evidence="5">1719</strain>
    </source>
</reference>
<keyword evidence="3" id="KW-0804">Transcription</keyword>
<dbReference type="GO" id="GO:0003700">
    <property type="term" value="F:DNA-binding transcription factor activity"/>
    <property type="evidence" value="ECO:0007669"/>
    <property type="project" value="TreeGrafter"/>
</dbReference>
<organism evidence="5 6">
    <name type="scientific">Candidatus Sphingobacterium stercoripullorum</name>
    <dbReference type="NCBI Taxonomy" id="2838759"/>
    <lineage>
        <taxon>Bacteria</taxon>
        <taxon>Pseudomonadati</taxon>
        <taxon>Bacteroidota</taxon>
        <taxon>Sphingobacteriia</taxon>
        <taxon>Sphingobacteriales</taxon>
        <taxon>Sphingobacteriaceae</taxon>
        <taxon>Sphingobacterium</taxon>
    </lineage>
</organism>
<dbReference type="GO" id="GO:0000976">
    <property type="term" value="F:transcription cis-regulatory region binding"/>
    <property type="evidence" value="ECO:0007669"/>
    <property type="project" value="TreeGrafter"/>
</dbReference>
<dbReference type="PANTHER" id="PTHR30146">
    <property type="entry name" value="LACI-RELATED TRANSCRIPTIONAL REPRESSOR"/>
    <property type="match status" value="1"/>
</dbReference>
<dbReference type="InterPro" id="IPR028082">
    <property type="entry name" value="Peripla_BP_I"/>
</dbReference>
<gene>
    <name evidence="5" type="ORF">H9853_09630</name>
</gene>
<dbReference type="InterPro" id="IPR025997">
    <property type="entry name" value="SBP_2_dom"/>
</dbReference>
<proteinExistence type="predicted"/>
<evidence type="ECO:0000256" key="2">
    <source>
        <dbReference type="ARBA" id="ARBA00023125"/>
    </source>
</evidence>
<dbReference type="Gene3D" id="1.10.260.40">
    <property type="entry name" value="lambda repressor-like DNA-binding domains"/>
    <property type="match status" value="1"/>
</dbReference>
<evidence type="ECO:0000256" key="3">
    <source>
        <dbReference type="ARBA" id="ARBA00023163"/>
    </source>
</evidence>
<dbReference type="InterPro" id="IPR010982">
    <property type="entry name" value="Lambda_DNA-bd_dom_sf"/>
</dbReference>
<dbReference type="SMART" id="SM00354">
    <property type="entry name" value="HTH_LACI"/>
    <property type="match status" value="1"/>
</dbReference>
<feature type="domain" description="HTH lacI-type" evidence="4">
    <location>
        <begin position="5"/>
        <end position="59"/>
    </location>
</feature>
<dbReference type="Gene3D" id="3.40.50.2300">
    <property type="match status" value="2"/>
</dbReference>
<dbReference type="CDD" id="cd06267">
    <property type="entry name" value="PBP1_LacI_sugar_binding-like"/>
    <property type="match status" value="1"/>
</dbReference>
<dbReference type="InterPro" id="IPR000843">
    <property type="entry name" value="HTH_LacI"/>
</dbReference>
<dbReference type="PROSITE" id="PS50932">
    <property type="entry name" value="HTH_LACI_2"/>
    <property type="match status" value="1"/>
</dbReference>
<dbReference type="SUPFAM" id="SSF47413">
    <property type="entry name" value="lambda repressor-like DNA-binding domains"/>
    <property type="match status" value="1"/>
</dbReference>
<dbReference type="CDD" id="cd01392">
    <property type="entry name" value="HTH_LacI"/>
    <property type="match status" value="1"/>
</dbReference>
<dbReference type="PANTHER" id="PTHR30146:SF109">
    <property type="entry name" value="HTH-TYPE TRANSCRIPTIONAL REGULATOR GALS"/>
    <property type="match status" value="1"/>
</dbReference>
<reference evidence="5" key="1">
    <citation type="journal article" date="2021" name="PeerJ">
        <title>Extensive microbial diversity within the chicken gut microbiome revealed by metagenomics and culture.</title>
        <authorList>
            <person name="Gilroy R."/>
            <person name="Ravi A."/>
            <person name="Getino M."/>
            <person name="Pursley I."/>
            <person name="Horton D.L."/>
            <person name="Alikhan N.F."/>
            <person name="Baker D."/>
            <person name="Gharbi K."/>
            <person name="Hall N."/>
            <person name="Watson M."/>
            <person name="Adriaenssens E.M."/>
            <person name="Foster-Nyarko E."/>
            <person name="Jarju S."/>
            <person name="Secka A."/>
            <person name="Antonio M."/>
            <person name="Oren A."/>
            <person name="Chaudhuri R.R."/>
            <person name="La Ragione R."/>
            <person name="Hildebrand F."/>
            <person name="Pallen M.J."/>
        </authorList>
    </citation>
    <scope>NUCLEOTIDE SEQUENCE</scope>
    <source>
        <strain evidence="5">1719</strain>
    </source>
</reference>
<comment type="caution">
    <text evidence="5">The sequence shown here is derived from an EMBL/GenBank/DDBJ whole genome shotgun (WGS) entry which is preliminary data.</text>
</comment>
<dbReference type="EMBL" id="DXEZ01000267">
    <property type="protein sequence ID" value="HIX55277.1"/>
    <property type="molecule type" value="Genomic_DNA"/>
</dbReference>
<name>A0A9D1WBJ1_9SPHI</name>
<dbReference type="AlphaFoldDB" id="A0A9D1WBJ1"/>
<evidence type="ECO:0000313" key="6">
    <source>
        <dbReference type="Proteomes" id="UP000824156"/>
    </source>
</evidence>
<dbReference type="Pfam" id="PF13407">
    <property type="entry name" value="Peripla_BP_4"/>
    <property type="match status" value="1"/>
</dbReference>
<keyword evidence="1" id="KW-0805">Transcription regulation</keyword>
<protein>
    <submittedName>
        <fullName evidence="5">LacI family transcriptional regulator</fullName>
    </submittedName>
</protein>
<evidence type="ECO:0000259" key="4">
    <source>
        <dbReference type="PROSITE" id="PS50932"/>
    </source>
</evidence>
<evidence type="ECO:0000256" key="1">
    <source>
        <dbReference type="ARBA" id="ARBA00023015"/>
    </source>
</evidence>
<sequence>MNKNYTIKDIAKALNLSPSTVSRALRDSHEISQKTKKLVLDFAKKINYRTNPIALSLKERKSYSIGIIVSEFANNFFSQVIDGVESVANANNYQVVISQTHESAQREEQNIEYFYSRAIDGILISLSAETSDLSYMQSLIDKGYPLVFFDRVPSSLKGHKVISDNRNGSIEAVHYLAKKGKKKIAHLTGSKSLFITNERVKGYKMGLMANGLEYSESLVKHCEYGGLHHQEVEKAVDELLREDIDAVFISGDKLTTGFLQILREKEDFDQDKILVAGFTNSNVVNLFSPKIISVRQSAFEMGKNAVELLIEQINSKEESLSFKTIIVPTVLSKE</sequence>
<evidence type="ECO:0000313" key="5">
    <source>
        <dbReference type="EMBL" id="HIX55277.1"/>
    </source>
</evidence>
<dbReference type="Proteomes" id="UP000824156">
    <property type="component" value="Unassembled WGS sequence"/>
</dbReference>
<dbReference type="SUPFAM" id="SSF53822">
    <property type="entry name" value="Periplasmic binding protein-like I"/>
    <property type="match status" value="1"/>
</dbReference>
<keyword evidence="2" id="KW-0238">DNA-binding</keyword>